<dbReference type="EMBL" id="FRDH01000003">
    <property type="protein sequence ID" value="SHN49538.1"/>
    <property type="molecule type" value="Genomic_DNA"/>
</dbReference>
<organism evidence="1 2">
    <name type="scientific">Butyrivibrio hungatei DSM 14810</name>
    <dbReference type="NCBI Taxonomy" id="1121132"/>
    <lineage>
        <taxon>Bacteria</taxon>
        <taxon>Bacillati</taxon>
        <taxon>Bacillota</taxon>
        <taxon>Clostridia</taxon>
        <taxon>Lachnospirales</taxon>
        <taxon>Lachnospiraceae</taxon>
        <taxon>Butyrivibrio</taxon>
    </lineage>
</organism>
<dbReference type="RefSeq" id="WP_083572602.1">
    <property type="nucleotide sequence ID" value="NZ_FRDH01000003.1"/>
</dbReference>
<evidence type="ECO:0000313" key="2">
    <source>
        <dbReference type="Proteomes" id="UP000184097"/>
    </source>
</evidence>
<gene>
    <name evidence="1" type="ORF">SAMN02745247_00321</name>
</gene>
<name>A0A1M7RTX3_9FIRM</name>
<dbReference type="Pfam" id="PF14305">
    <property type="entry name" value="ATPgrasp_TupA"/>
    <property type="match status" value="1"/>
</dbReference>
<reference evidence="1 2" key="1">
    <citation type="submission" date="2016-12" db="EMBL/GenBank/DDBJ databases">
        <authorList>
            <person name="Song W.-J."/>
            <person name="Kurnit D.M."/>
        </authorList>
    </citation>
    <scope>NUCLEOTIDE SEQUENCE [LARGE SCALE GENOMIC DNA]</scope>
    <source>
        <strain evidence="1 2">DSM 14810</strain>
    </source>
</reference>
<dbReference type="AlphaFoldDB" id="A0A1M7RTX3"/>
<dbReference type="InterPro" id="IPR029465">
    <property type="entry name" value="ATPgrasp_TupA"/>
</dbReference>
<dbReference type="Proteomes" id="UP000184097">
    <property type="component" value="Unassembled WGS sequence"/>
</dbReference>
<evidence type="ECO:0000313" key="1">
    <source>
        <dbReference type="EMBL" id="SHN49538.1"/>
    </source>
</evidence>
<sequence>MAIKREVFIKIKKHMPKKCWGMYVSYKYKKIMGKKCNLKNPRTYTEKIQWSKINRNDPMISRLSDKVAVRSWVEEKIGGEYLIPTIGKAYSSADDIDYDSLPDSFVIKANHGSGLNVVVDDKKEISFDDIKDKANSWLKQNFAYNSFEMQYKDIRPQIYIEKNLLEDCEGDLPDYKFFCFGGKVYCLYVMIDTYPIHTNAKLGIFDKNFNLLPYYRADFTPITKQIEKPANYSKMIEIAEKLSEGFSHVRVDLYNVNGKIYFGEMTFSTGSGLFKHVPEEFDEILGNQWDLESGI</sequence>
<accession>A0A1M7RTX3</accession>
<proteinExistence type="predicted"/>
<protein>
    <submittedName>
        <fullName evidence="1">TupA-like ATPgrasp</fullName>
    </submittedName>
</protein>